<dbReference type="RefSeq" id="WP_217652580.1">
    <property type="nucleotide sequence ID" value="NZ_FOLM01000017.1"/>
</dbReference>
<dbReference type="Pfam" id="PF00581">
    <property type="entry name" value="Rhodanese"/>
    <property type="match status" value="1"/>
</dbReference>
<dbReference type="Gene3D" id="3.40.250.10">
    <property type="entry name" value="Rhodanese-like domain"/>
    <property type="match status" value="1"/>
</dbReference>
<dbReference type="InterPro" id="IPR036873">
    <property type="entry name" value="Rhodanese-like_dom_sf"/>
</dbReference>
<dbReference type="PANTHER" id="PTHR43031:SF1">
    <property type="entry name" value="PYRIDINE NUCLEOTIDE-DISULPHIDE OXIDOREDUCTASE"/>
    <property type="match status" value="1"/>
</dbReference>
<dbReference type="SUPFAM" id="SSF52821">
    <property type="entry name" value="Rhodanese/Cell cycle control phosphatase"/>
    <property type="match status" value="1"/>
</dbReference>
<keyword evidence="3" id="KW-1185">Reference proteome</keyword>
<protein>
    <submittedName>
        <fullName evidence="2">Rhodanese-related sulfurtransferase</fullName>
    </submittedName>
</protein>
<gene>
    <name evidence="2" type="ORF">SAMN05421773_11762</name>
</gene>
<keyword evidence="2" id="KW-0808">Transferase</keyword>
<feature type="domain" description="Rhodanese" evidence="1">
    <location>
        <begin position="53"/>
        <end position="143"/>
    </location>
</feature>
<evidence type="ECO:0000313" key="3">
    <source>
        <dbReference type="Proteomes" id="UP000199207"/>
    </source>
</evidence>
<organism evidence="2 3">
    <name type="scientific">Streptomyces aidingensis</name>
    <dbReference type="NCBI Taxonomy" id="910347"/>
    <lineage>
        <taxon>Bacteria</taxon>
        <taxon>Bacillati</taxon>
        <taxon>Actinomycetota</taxon>
        <taxon>Actinomycetes</taxon>
        <taxon>Kitasatosporales</taxon>
        <taxon>Streptomycetaceae</taxon>
        <taxon>Streptomyces</taxon>
    </lineage>
</organism>
<dbReference type="InterPro" id="IPR050229">
    <property type="entry name" value="GlpE_sulfurtransferase"/>
</dbReference>
<reference evidence="2 3" key="1">
    <citation type="submission" date="2016-10" db="EMBL/GenBank/DDBJ databases">
        <authorList>
            <person name="de Groot N.N."/>
        </authorList>
    </citation>
    <scope>NUCLEOTIDE SEQUENCE [LARGE SCALE GENOMIC DNA]</scope>
    <source>
        <strain evidence="2 3">CGMCC 4.5739</strain>
    </source>
</reference>
<evidence type="ECO:0000259" key="1">
    <source>
        <dbReference type="PROSITE" id="PS50206"/>
    </source>
</evidence>
<dbReference type="GO" id="GO:0016740">
    <property type="term" value="F:transferase activity"/>
    <property type="evidence" value="ECO:0007669"/>
    <property type="project" value="UniProtKB-KW"/>
</dbReference>
<evidence type="ECO:0000313" key="2">
    <source>
        <dbReference type="EMBL" id="SFD50340.1"/>
    </source>
</evidence>
<accession>A0A1I1T4M5</accession>
<dbReference type="InterPro" id="IPR001763">
    <property type="entry name" value="Rhodanese-like_dom"/>
</dbReference>
<dbReference type="STRING" id="910347.SAMN05421773_11762"/>
<dbReference type="SMART" id="SM00450">
    <property type="entry name" value="RHOD"/>
    <property type="match status" value="1"/>
</dbReference>
<proteinExistence type="predicted"/>
<dbReference type="PANTHER" id="PTHR43031">
    <property type="entry name" value="FAD-DEPENDENT OXIDOREDUCTASE"/>
    <property type="match status" value="1"/>
</dbReference>
<dbReference type="AlphaFoldDB" id="A0A1I1T4M5"/>
<dbReference type="PROSITE" id="PS50206">
    <property type="entry name" value="RHODANESE_3"/>
    <property type="match status" value="1"/>
</dbReference>
<name>A0A1I1T4M5_9ACTN</name>
<dbReference type="Proteomes" id="UP000199207">
    <property type="component" value="Unassembled WGS sequence"/>
</dbReference>
<dbReference type="EMBL" id="FOLM01000017">
    <property type="protein sequence ID" value="SFD50340.1"/>
    <property type="molecule type" value="Genomic_DNA"/>
</dbReference>
<sequence>MTETFASAAASGPSVSPALRVPAAGPAEAAAFFLSRLTFQADVSDVHLSLESGAPGFVLADSRSSASWAQGRIPGAVHLPTADIPARAGDLLDPAVPVITYCWGPACDGATRAALALARLGYRVKEMIGGMEYWIREGLPVATDTGTERRAADPLTAPVAAVTCGC</sequence>